<dbReference type="Gene3D" id="1.20.1530.20">
    <property type="match status" value="1"/>
</dbReference>
<feature type="transmembrane region" description="Helical" evidence="7">
    <location>
        <begin position="212"/>
        <end position="234"/>
    </location>
</feature>
<evidence type="ECO:0000256" key="3">
    <source>
        <dbReference type="ARBA" id="ARBA00022692"/>
    </source>
</evidence>
<evidence type="ECO:0000256" key="2">
    <source>
        <dbReference type="ARBA" id="ARBA00022448"/>
    </source>
</evidence>
<name>A0ABV2TW67_9FLAO</name>
<dbReference type="InterPro" id="IPR038770">
    <property type="entry name" value="Na+/solute_symporter_sf"/>
</dbReference>
<evidence type="ECO:0000256" key="6">
    <source>
        <dbReference type="ARBA" id="ARBA00023136"/>
    </source>
</evidence>
<reference evidence="9 10" key="1">
    <citation type="submission" date="2024-07" db="EMBL/GenBank/DDBJ databases">
        <title>The genome sequence of type strain Sediminicola luteus GDMCC 1.2596T.</title>
        <authorList>
            <person name="Liu Y."/>
        </authorList>
    </citation>
    <scope>NUCLEOTIDE SEQUENCE [LARGE SCALE GENOMIC DNA]</scope>
    <source>
        <strain evidence="9 10">GDMCC 1.2596</strain>
    </source>
</reference>
<evidence type="ECO:0000313" key="9">
    <source>
        <dbReference type="EMBL" id="MET7029508.1"/>
    </source>
</evidence>
<feature type="transmembrane region" description="Helical" evidence="7">
    <location>
        <begin position="323"/>
        <end position="344"/>
    </location>
</feature>
<evidence type="ECO:0000259" key="8">
    <source>
        <dbReference type="Pfam" id="PF00999"/>
    </source>
</evidence>
<feature type="transmembrane region" description="Helical" evidence="7">
    <location>
        <begin position="140"/>
        <end position="163"/>
    </location>
</feature>
<keyword evidence="6 7" id="KW-0472">Membrane</keyword>
<feature type="transmembrane region" description="Helical" evidence="7">
    <location>
        <begin position="35"/>
        <end position="53"/>
    </location>
</feature>
<sequence>MHYLSESHILLFLVQILVLLGLARSLGVLCESIKIPAITGEILAGVILGPTLFGRVAPELQNMLFPHNEAQYIMLETVSWLGVFFLLLSSGFHVNVQQALRSGKAAILIGIVGVLFPIAIGYPVFSTLDPVYWGEAATSLSFPLFLSVAGSITAITVVARALGDLGINKTPEASLALSACAINDIFGWLLFTVVMSLVTAHSMSVIDLGGKALMVIGFIALSIAIGAKILNYAIRRVQATSLPQPAAAQTLIVSVGLLCGAITQWMGIHAILGFFLAGTMAGSSKRVTEDLRNNLSDTLHAIFVPLFFATLGLKIDFLVGLELWPTVLFCAVAILGKFAGAWLGAYLGKQSQKTSVLMGLIFIPGGAMEIVVATLAIELQLIGQAIFVAIVFSALLSSILAGPLIGFQARRLGIGKLKEDVGTKIIDV</sequence>
<gene>
    <name evidence="9" type="ORF">ABXZ32_08875</name>
</gene>
<evidence type="ECO:0000256" key="7">
    <source>
        <dbReference type="SAM" id="Phobius"/>
    </source>
</evidence>
<dbReference type="PANTHER" id="PTHR32468">
    <property type="entry name" value="CATION/H + ANTIPORTER"/>
    <property type="match status" value="1"/>
</dbReference>
<dbReference type="InterPro" id="IPR006153">
    <property type="entry name" value="Cation/H_exchanger_TM"/>
</dbReference>
<feature type="transmembrane region" description="Helical" evidence="7">
    <location>
        <begin position="356"/>
        <end position="377"/>
    </location>
</feature>
<feature type="transmembrane region" description="Helical" evidence="7">
    <location>
        <begin position="383"/>
        <end position="407"/>
    </location>
</feature>
<dbReference type="RefSeq" id="WP_354618324.1">
    <property type="nucleotide sequence ID" value="NZ_JBEWYP010000004.1"/>
</dbReference>
<evidence type="ECO:0000256" key="4">
    <source>
        <dbReference type="ARBA" id="ARBA00022989"/>
    </source>
</evidence>
<dbReference type="Proteomes" id="UP001549773">
    <property type="component" value="Unassembled WGS sequence"/>
</dbReference>
<evidence type="ECO:0000256" key="5">
    <source>
        <dbReference type="ARBA" id="ARBA00023065"/>
    </source>
</evidence>
<keyword evidence="3 7" id="KW-0812">Transmembrane</keyword>
<keyword evidence="2" id="KW-0813">Transport</keyword>
<comment type="caution">
    <text evidence="9">The sequence shown here is derived from an EMBL/GenBank/DDBJ whole genome shotgun (WGS) entry which is preliminary data.</text>
</comment>
<dbReference type="InterPro" id="IPR050794">
    <property type="entry name" value="CPA2_transporter"/>
</dbReference>
<dbReference type="EMBL" id="JBEWYP010000004">
    <property type="protein sequence ID" value="MET7029508.1"/>
    <property type="molecule type" value="Genomic_DNA"/>
</dbReference>
<keyword evidence="10" id="KW-1185">Reference proteome</keyword>
<keyword evidence="4 7" id="KW-1133">Transmembrane helix</keyword>
<keyword evidence="5" id="KW-0406">Ion transport</keyword>
<feature type="transmembrane region" description="Helical" evidence="7">
    <location>
        <begin position="106"/>
        <end position="128"/>
    </location>
</feature>
<protein>
    <submittedName>
        <fullName evidence="9">Cation:proton antiporter</fullName>
    </submittedName>
</protein>
<evidence type="ECO:0000256" key="1">
    <source>
        <dbReference type="ARBA" id="ARBA00004141"/>
    </source>
</evidence>
<organism evidence="9 10">
    <name type="scientific">Sediminicola luteus</name>
    <dbReference type="NCBI Taxonomy" id="319238"/>
    <lineage>
        <taxon>Bacteria</taxon>
        <taxon>Pseudomonadati</taxon>
        <taxon>Bacteroidota</taxon>
        <taxon>Flavobacteriia</taxon>
        <taxon>Flavobacteriales</taxon>
        <taxon>Flavobacteriaceae</taxon>
        <taxon>Sediminicola</taxon>
    </lineage>
</organism>
<accession>A0ABV2TW67</accession>
<feature type="domain" description="Cation/H+ exchanger transmembrane" evidence="8">
    <location>
        <begin position="27"/>
        <end position="407"/>
    </location>
</feature>
<evidence type="ECO:0000313" key="10">
    <source>
        <dbReference type="Proteomes" id="UP001549773"/>
    </source>
</evidence>
<proteinExistence type="predicted"/>
<dbReference type="Pfam" id="PF00999">
    <property type="entry name" value="Na_H_Exchanger"/>
    <property type="match status" value="1"/>
</dbReference>
<comment type="subcellular location">
    <subcellularLocation>
        <location evidence="1">Membrane</location>
        <topology evidence="1">Multi-pass membrane protein</topology>
    </subcellularLocation>
</comment>
<feature type="transmembrane region" description="Helical" evidence="7">
    <location>
        <begin position="246"/>
        <end position="277"/>
    </location>
</feature>
<dbReference type="PANTHER" id="PTHR32468:SF0">
    <property type="entry name" value="K(+)_H(+) ANTIPORTER 1"/>
    <property type="match status" value="1"/>
</dbReference>
<feature type="transmembrane region" description="Helical" evidence="7">
    <location>
        <begin position="175"/>
        <end position="200"/>
    </location>
</feature>
<feature type="transmembrane region" description="Helical" evidence="7">
    <location>
        <begin position="73"/>
        <end position="94"/>
    </location>
</feature>